<feature type="region of interest" description="Disordered" evidence="7">
    <location>
        <begin position="1389"/>
        <end position="1465"/>
    </location>
</feature>
<dbReference type="GO" id="GO:0005634">
    <property type="term" value="C:nucleus"/>
    <property type="evidence" value="ECO:0007669"/>
    <property type="project" value="UniProtKB-SubCell"/>
</dbReference>
<dbReference type="GO" id="GO:0030036">
    <property type="term" value="P:actin cytoskeleton organization"/>
    <property type="evidence" value="ECO:0007669"/>
    <property type="project" value="TreeGrafter"/>
</dbReference>
<keyword evidence="5" id="KW-0539">Nucleus</keyword>
<proteinExistence type="predicted"/>
<keyword evidence="11" id="KW-1185">Reference proteome</keyword>
<protein>
    <submittedName>
        <fullName evidence="10">RhoGAP-domain-containing protein</fullName>
    </submittedName>
</protein>
<dbReference type="CDD" id="cd09392">
    <property type="entry name" value="LIM2_Lrg1p_like"/>
    <property type="match status" value="1"/>
</dbReference>
<dbReference type="Gene3D" id="2.10.110.10">
    <property type="entry name" value="Cysteine Rich Protein"/>
    <property type="match status" value="3"/>
</dbReference>
<dbReference type="SMART" id="SM00132">
    <property type="entry name" value="LIM"/>
    <property type="match status" value="2"/>
</dbReference>
<dbReference type="STRING" id="1314781.A0A166ALI6"/>
<evidence type="ECO:0000256" key="5">
    <source>
        <dbReference type="ARBA" id="ARBA00023242"/>
    </source>
</evidence>
<organism evidence="10 11">
    <name type="scientific">Exidia glandulosa HHB12029</name>
    <dbReference type="NCBI Taxonomy" id="1314781"/>
    <lineage>
        <taxon>Eukaryota</taxon>
        <taxon>Fungi</taxon>
        <taxon>Dikarya</taxon>
        <taxon>Basidiomycota</taxon>
        <taxon>Agaricomycotina</taxon>
        <taxon>Agaricomycetes</taxon>
        <taxon>Auriculariales</taxon>
        <taxon>Exidiaceae</taxon>
        <taxon>Exidia</taxon>
    </lineage>
</organism>
<feature type="compositionally biased region" description="Low complexity" evidence="7">
    <location>
        <begin position="1389"/>
        <end position="1410"/>
    </location>
</feature>
<feature type="compositionally biased region" description="Low complexity" evidence="7">
    <location>
        <begin position="1265"/>
        <end position="1282"/>
    </location>
</feature>
<dbReference type="SMART" id="SM00324">
    <property type="entry name" value="RhoGAP"/>
    <property type="match status" value="1"/>
</dbReference>
<dbReference type="InterPro" id="IPR000198">
    <property type="entry name" value="RhoGAP_dom"/>
</dbReference>
<evidence type="ECO:0000256" key="1">
    <source>
        <dbReference type="ARBA" id="ARBA00004123"/>
    </source>
</evidence>
<dbReference type="OrthoDB" id="20689at2759"/>
<dbReference type="CDD" id="cd09391">
    <property type="entry name" value="LIM1_Lrg1p_like"/>
    <property type="match status" value="1"/>
</dbReference>
<feature type="compositionally biased region" description="Basic residues" evidence="7">
    <location>
        <begin position="809"/>
        <end position="818"/>
    </location>
</feature>
<evidence type="ECO:0000313" key="11">
    <source>
        <dbReference type="Proteomes" id="UP000077266"/>
    </source>
</evidence>
<dbReference type="FunFam" id="2.10.110.10:FF:000058">
    <property type="entry name" value="Rho GTPase activator Lrg11"/>
    <property type="match status" value="1"/>
</dbReference>
<feature type="region of interest" description="Disordered" evidence="7">
    <location>
        <begin position="741"/>
        <end position="762"/>
    </location>
</feature>
<dbReference type="GO" id="GO:0046872">
    <property type="term" value="F:metal ion binding"/>
    <property type="evidence" value="ECO:0007669"/>
    <property type="project" value="UniProtKB-KW"/>
</dbReference>
<evidence type="ECO:0000256" key="3">
    <source>
        <dbReference type="ARBA" id="ARBA00022737"/>
    </source>
</evidence>
<keyword evidence="3" id="KW-0677">Repeat</keyword>
<dbReference type="Pfam" id="PF00412">
    <property type="entry name" value="LIM"/>
    <property type="match status" value="2"/>
</dbReference>
<dbReference type="GO" id="GO:0005737">
    <property type="term" value="C:cytoplasm"/>
    <property type="evidence" value="ECO:0007669"/>
    <property type="project" value="TreeGrafter"/>
</dbReference>
<keyword evidence="4 6" id="KW-0862">Zinc</keyword>
<feature type="compositionally biased region" description="Low complexity" evidence="7">
    <location>
        <begin position="21"/>
        <end position="44"/>
    </location>
</feature>
<name>A0A166ALI6_EXIGL</name>
<dbReference type="GO" id="GO:0007165">
    <property type="term" value="P:signal transduction"/>
    <property type="evidence" value="ECO:0007669"/>
    <property type="project" value="InterPro"/>
</dbReference>
<dbReference type="Proteomes" id="UP000077266">
    <property type="component" value="Unassembled WGS sequence"/>
</dbReference>
<feature type="region of interest" description="Disordered" evidence="7">
    <location>
        <begin position="632"/>
        <end position="660"/>
    </location>
</feature>
<feature type="domain" description="LIM zinc-binding" evidence="8">
    <location>
        <begin position="165"/>
        <end position="227"/>
    </location>
</feature>
<feature type="region of interest" description="Disordered" evidence="7">
    <location>
        <begin position="350"/>
        <end position="369"/>
    </location>
</feature>
<feature type="domain" description="LIM zinc-binding" evidence="8">
    <location>
        <begin position="228"/>
        <end position="288"/>
    </location>
</feature>
<feature type="compositionally biased region" description="Low complexity" evidence="7">
    <location>
        <begin position="849"/>
        <end position="875"/>
    </location>
</feature>
<evidence type="ECO:0000313" key="10">
    <source>
        <dbReference type="EMBL" id="KZV93139.1"/>
    </source>
</evidence>
<reference evidence="10 11" key="1">
    <citation type="journal article" date="2016" name="Mol. Biol. Evol.">
        <title>Comparative Genomics of Early-Diverging Mushroom-Forming Fungi Provides Insights into the Origins of Lignocellulose Decay Capabilities.</title>
        <authorList>
            <person name="Nagy L.G."/>
            <person name="Riley R."/>
            <person name="Tritt A."/>
            <person name="Adam C."/>
            <person name="Daum C."/>
            <person name="Floudas D."/>
            <person name="Sun H."/>
            <person name="Yadav J.S."/>
            <person name="Pangilinan J."/>
            <person name="Larsson K.H."/>
            <person name="Matsuura K."/>
            <person name="Barry K."/>
            <person name="Labutti K."/>
            <person name="Kuo R."/>
            <person name="Ohm R.A."/>
            <person name="Bhattacharya S.S."/>
            <person name="Shirouzu T."/>
            <person name="Yoshinaga Y."/>
            <person name="Martin F.M."/>
            <person name="Grigoriev I.V."/>
            <person name="Hibbett D.S."/>
        </authorList>
    </citation>
    <scope>NUCLEOTIDE SEQUENCE [LARGE SCALE GENOMIC DNA]</scope>
    <source>
        <strain evidence="10 11">HHB12029</strain>
    </source>
</reference>
<feature type="region of interest" description="Disordered" evidence="7">
    <location>
        <begin position="1257"/>
        <end position="1347"/>
    </location>
</feature>
<feature type="compositionally biased region" description="Polar residues" evidence="7">
    <location>
        <begin position="824"/>
        <end position="848"/>
    </location>
</feature>
<feature type="region of interest" description="Disordered" evidence="7">
    <location>
        <begin position="778"/>
        <end position="914"/>
    </location>
</feature>
<dbReference type="PANTHER" id="PTHR24215:SF10">
    <property type="entry name" value="RHO-GTPASE-ACTIVATING PROTEIN LRG1"/>
    <property type="match status" value="1"/>
</dbReference>
<evidence type="ECO:0000256" key="4">
    <source>
        <dbReference type="ARBA" id="ARBA00022833"/>
    </source>
</evidence>
<feature type="compositionally biased region" description="Basic and acidic residues" evidence="7">
    <location>
        <begin position="747"/>
        <end position="762"/>
    </location>
</feature>
<evidence type="ECO:0000256" key="2">
    <source>
        <dbReference type="ARBA" id="ARBA00022723"/>
    </source>
</evidence>
<feature type="compositionally biased region" description="Polar residues" evidence="7">
    <location>
        <begin position="1443"/>
        <end position="1465"/>
    </location>
</feature>
<feature type="domain" description="Rho-GAP" evidence="9">
    <location>
        <begin position="1014"/>
        <end position="1215"/>
    </location>
</feature>
<feature type="compositionally biased region" description="Polar residues" evidence="7">
    <location>
        <begin position="119"/>
        <end position="135"/>
    </location>
</feature>
<dbReference type="InterPro" id="IPR001781">
    <property type="entry name" value="Znf_LIM"/>
</dbReference>
<dbReference type="PROSITE" id="PS50238">
    <property type="entry name" value="RHOGAP"/>
    <property type="match status" value="1"/>
</dbReference>
<sequence length="1465" mass="161948">MSDTHGHSLAPHGQQPRRNNSGDSADSGHSHSYSHYPPSSSSHGHGNDQLGPGRRSKPPSRSSTMDQNQGSQSGHYARSNDDHYALNNGRSSSPAASDNDHNSPLSPPAPSFLSAGSSRPTTPSLASGRSGPPSSHSDDSLYTGGTSLHSSTTGTAANAAGGGGLVCAKCHLPMTGQFVRALNTVFHLDCFRCQDCDIVVASKFFPIEGPDGQQHPLCERDYFRRLNLICGKCGQALRGSYITACNKKFHVEHFTCSVCPTVFGPHDSYYEHDDNVYCHFHYSTRFATKCVGCTSAILKQFVEINRNMRDECWHPECYMIHKFWNVKIATRRPSSPVSLPSDSISGLIDAAGPPHYQEEEEQETPTSLREKQAKMEHQVYRVWTVLSAFEESSAACISDMLRQVSGGQYLEAIRQAEKFILHVEVLFATIDDLEAHFAAHNAKGMSHVREARMLCRKTVDLFTLLSRTQDSTNQRKVGMTQELLSLVTGLAHYLKILIRIALTGALKLERDYGNSAAMEGFLDKLHRLGQTGGSPSVKRLLPPSQQGDPTSRPTQVNDGTQGVIFGYKSLAPENAGESPFGRDHMVAQMKTPSDLCMACKVTVEEDCVRLGTYMRWHSHCVRCKSCDKVAAPLPTKEKPAPSSNEDGEKPKEGKTASSLTRRPPANVIEFVFEAEGWSGDGPPPLTAGDANLSAVFCTQHGHAGCNAGFLAVSRLEQYAFLLNVALRRLYLLLKRRGVMPSSPVMEQEDRERRLSSASHDSYRDSADIMRLKTVHLDRKLSSTAQRPKRSTIVESPAGKIATPTDIAHAQKHQHHHHERPAIQQAPSTASSVPTVRQPQPRTALQQLQPPSATSSRPSIPSSDSSSTLTLPSTESAGSQQVLRPPFARNNTQVCIVDDGPDSPRPGEEDEPDRTSIEEGITLADIPQLIEVEQARVEQRSLPRQGGNPYIADLSPLELQIVKHSALITLYKSGLREQFDLDEVLELIDVRRNNIWSKLFKGGGQKPKKKGVFAVPLEYLVEREGVDSMLGASRTAVQIPSFIDDVISAMKQMDMSVEGIFRRNGNIRRLNDLVHNIDRDPSSVDLSQDNPVQLAALMKKFFRDLPDPLLTFKLHKLFCATQTLPNEADRKKYLHLITLLLPKPHRDTMEVLFVFLKWVASFAHVDEETGSKMDLPNLATVICPNILYSKGPVERDDQFLAIRCITQLLEQQDEFYVVPDDFMPILGDQEYFSNSLDLPRKDFMKKCEMYIKLKSAKDKPRGINLPPSSSSGTPIGTPGIGSPAEDSRLVAQRSDPQMSRGRQLEPLRPPPPIRDRQTGSLERGDQRPAPLDYAGTAKGQMQGMPQSYSHPGHPATVMGQSSMQMPPMSPRKAPGDMSWQMQQQMQQMQQMQQVQQQQLMQRNGQNSQPMPLRMPPPSSQMQSGPPTPTVARSRPLSWIRNGDQPPNLNGQLSPVTTTPAGNYQRQ</sequence>
<dbReference type="PANTHER" id="PTHR24215">
    <property type="entry name" value="RHO-GTPASE-ACTIVATING PROTEIN LRG1"/>
    <property type="match status" value="1"/>
</dbReference>
<dbReference type="InParanoid" id="A0A166ALI6"/>
<gene>
    <name evidence="10" type="ORF">EXIGLDRAFT_646494</name>
</gene>
<evidence type="ECO:0000256" key="7">
    <source>
        <dbReference type="SAM" id="MobiDB-lite"/>
    </source>
</evidence>
<dbReference type="SUPFAM" id="SSF48350">
    <property type="entry name" value="GTPase activation domain, GAP"/>
    <property type="match status" value="1"/>
</dbReference>
<dbReference type="InterPro" id="IPR008936">
    <property type="entry name" value="Rho_GTPase_activation_prot"/>
</dbReference>
<feature type="compositionally biased region" description="Polar residues" evidence="7">
    <location>
        <begin position="64"/>
        <end position="74"/>
    </location>
</feature>
<evidence type="ECO:0000259" key="8">
    <source>
        <dbReference type="PROSITE" id="PS50023"/>
    </source>
</evidence>
<feature type="region of interest" description="Disordered" evidence="7">
    <location>
        <begin position="1"/>
        <end position="155"/>
    </location>
</feature>
<dbReference type="Gene3D" id="1.10.555.10">
    <property type="entry name" value="Rho GTPase activation protein"/>
    <property type="match status" value="1"/>
</dbReference>
<keyword evidence="2 6" id="KW-0479">Metal-binding</keyword>
<dbReference type="FunCoup" id="A0A166ALI6">
    <property type="interactions" value="255"/>
</dbReference>
<dbReference type="PROSITE" id="PS50023">
    <property type="entry name" value="LIM_DOMAIN_2"/>
    <property type="match status" value="2"/>
</dbReference>
<dbReference type="EMBL" id="KV425995">
    <property type="protein sequence ID" value="KZV93139.1"/>
    <property type="molecule type" value="Genomic_DNA"/>
</dbReference>
<feature type="region of interest" description="Disordered" evidence="7">
    <location>
        <begin position="532"/>
        <end position="559"/>
    </location>
</feature>
<dbReference type="Pfam" id="PF00620">
    <property type="entry name" value="RhoGAP"/>
    <property type="match status" value="1"/>
</dbReference>
<feature type="compositionally biased region" description="Basic and acidic residues" evidence="7">
    <location>
        <begin position="1312"/>
        <end position="1325"/>
    </location>
</feature>
<feature type="compositionally biased region" description="Polar residues" evidence="7">
    <location>
        <begin position="543"/>
        <end position="559"/>
    </location>
</feature>
<feature type="compositionally biased region" description="Low complexity" evidence="7">
    <location>
        <begin position="143"/>
        <end position="155"/>
    </location>
</feature>
<dbReference type="SUPFAM" id="SSF57716">
    <property type="entry name" value="Glucocorticoid receptor-like (DNA-binding domain)"/>
    <property type="match status" value="3"/>
</dbReference>
<dbReference type="GO" id="GO:0030695">
    <property type="term" value="F:GTPase regulator activity"/>
    <property type="evidence" value="ECO:0007669"/>
    <property type="project" value="UniProtKB-ARBA"/>
</dbReference>
<keyword evidence="6" id="KW-0440">LIM domain</keyword>
<evidence type="ECO:0000256" key="6">
    <source>
        <dbReference type="PROSITE-ProRule" id="PRU00125"/>
    </source>
</evidence>
<evidence type="ECO:0000259" key="9">
    <source>
        <dbReference type="PROSITE" id="PS50238"/>
    </source>
</evidence>
<dbReference type="PROSITE" id="PS00478">
    <property type="entry name" value="LIM_DOMAIN_1"/>
    <property type="match status" value="1"/>
</dbReference>
<accession>A0A166ALI6</accession>
<comment type="subcellular location">
    <subcellularLocation>
        <location evidence="1">Nucleus</location>
    </subcellularLocation>
</comment>